<evidence type="ECO:0000313" key="3">
    <source>
        <dbReference type="Proteomes" id="UP000243686"/>
    </source>
</evidence>
<dbReference type="Gene3D" id="3.40.50.300">
    <property type="entry name" value="P-loop containing nucleotide triphosphate hydrolases"/>
    <property type="match status" value="1"/>
</dbReference>
<keyword evidence="3" id="KW-1185">Reference proteome</keyword>
<dbReference type="PANTHER" id="PTHR23264:SF35">
    <property type="entry name" value="CYTOSOLIC FE-S CLUSTER ASSEMBLY FACTOR NUBP1"/>
    <property type="match status" value="1"/>
</dbReference>
<protein>
    <submittedName>
        <fullName evidence="2">Uncharacterized protein</fullName>
    </submittedName>
</protein>
<organism evidence="2 3">
    <name type="scientific">Opisthorchis viverrini</name>
    <name type="common">Southeast Asian liver fluke</name>
    <dbReference type="NCBI Taxonomy" id="6198"/>
    <lineage>
        <taxon>Eukaryota</taxon>
        <taxon>Metazoa</taxon>
        <taxon>Spiralia</taxon>
        <taxon>Lophotrochozoa</taxon>
        <taxon>Platyhelminthes</taxon>
        <taxon>Trematoda</taxon>
        <taxon>Digenea</taxon>
        <taxon>Opisthorchiida</taxon>
        <taxon>Opisthorchiata</taxon>
        <taxon>Opisthorchiidae</taxon>
        <taxon>Opisthorchis</taxon>
    </lineage>
</organism>
<dbReference type="AlphaFoldDB" id="A0A1S8X5S4"/>
<name>A0A1S8X5S4_OPIVI</name>
<dbReference type="GO" id="GO:0140663">
    <property type="term" value="F:ATP-dependent FeS chaperone activity"/>
    <property type="evidence" value="ECO:0007669"/>
    <property type="project" value="InterPro"/>
</dbReference>
<dbReference type="GO" id="GO:0016226">
    <property type="term" value="P:iron-sulfur cluster assembly"/>
    <property type="evidence" value="ECO:0007669"/>
    <property type="project" value="InterPro"/>
</dbReference>
<dbReference type="GO" id="GO:0005829">
    <property type="term" value="C:cytosol"/>
    <property type="evidence" value="ECO:0007669"/>
    <property type="project" value="TreeGrafter"/>
</dbReference>
<dbReference type="EMBL" id="KV891910">
    <property type="protein sequence ID" value="OON22038.1"/>
    <property type="molecule type" value="Genomic_DNA"/>
</dbReference>
<evidence type="ECO:0000256" key="1">
    <source>
        <dbReference type="SAM" id="MobiDB-lite"/>
    </source>
</evidence>
<accession>A0A1S8X5S4</accession>
<dbReference type="InterPro" id="IPR019591">
    <property type="entry name" value="Mrp/NBP35_ATP-bd"/>
</dbReference>
<evidence type="ECO:0000313" key="2">
    <source>
        <dbReference type="EMBL" id="OON22038.1"/>
    </source>
</evidence>
<sequence>MSDVPPDAPASCPGTQSEMAGKTSACDGCPNQAACSSGQANLPLSEREPDVIANIHNRLGRIHNRILILSGKGGVGKSSLAKTTLNLSMHIARSDCWIWICVARLFLVCWAV</sequence>
<dbReference type="SUPFAM" id="SSF52540">
    <property type="entry name" value="P-loop containing nucleoside triphosphate hydrolases"/>
    <property type="match status" value="1"/>
</dbReference>
<reference evidence="2 3" key="1">
    <citation type="submission" date="2015-03" db="EMBL/GenBank/DDBJ databases">
        <title>Draft genome of the nematode, Opisthorchis viverrini.</title>
        <authorList>
            <person name="Mitreva M."/>
        </authorList>
    </citation>
    <scope>NUCLEOTIDE SEQUENCE [LARGE SCALE GENOMIC DNA]</scope>
    <source>
        <strain evidence="2">Khon Kaen</strain>
    </source>
</reference>
<feature type="region of interest" description="Disordered" evidence="1">
    <location>
        <begin position="1"/>
        <end position="23"/>
    </location>
</feature>
<dbReference type="GO" id="GO:0005524">
    <property type="term" value="F:ATP binding"/>
    <property type="evidence" value="ECO:0007669"/>
    <property type="project" value="InterPro"/>
</dbReference>
<dbReference type="Proteomes" id="UP000243686">
    <property type="component" value="Unassembled WGS sequence"/>
</dbReference>
<proteinExistence type="predicted"/>
<gene>
    <name evidence="2" type="ORF">X801_02064</name>
</gene>
<dbReference type="InterPro" id="IPR027417">
    <property type="entry name" value="P-loop_NTPase"/>
</dbReference>
<dbReference type="GO" id="GO:0051536">
    <property type="term" value="F:iron-sulfur cluster binding"/>
    <property type="evidence" value="ECO:0007669"/>
    <property type="project" value="InterPro"/>
</dbReference>
<dbReference type="PANTHER" id="PTHR23264">
    <property type="entry name" value="NUCLEOTIDE-BINDING PROTEIN NBP35 YEAST -RELATED"/>
    <property type="match status" value="1"/>
</dbReference>